<dbReference type="AlphaFoldDB" id="A0ABD1E1U6"/>
<comment type="caution">
    <text evidence="3">The sequence shown here is derived from an EMBL/GenBank/DDBJ whole genome shotgun (WGS) entry which is preliminary data.</text>
</comment>
<feature type="compositionally biased region" description="Basic and acidic residues" evidence="2">
    <location>
        <begin position="179"/>
        <end position="196"/>
    </location>
</feature>
<feature type="region of interest" description="Disordered" evidence="2">
    <location>
        <begin position="1"/>
        <end position="32"/>
    </location>
</feature>
<name>A0ABD1E1U6_HYPHA</name>
<evidence type="ECO:0000313" key="4">
    <source>
        <dbReference type="Proteomes" id="UP001566132"/>
    </source>
</evidence>
<feature type="region of interest" description="Disordered" evidence="2">
    <location>
        <begin position="71"/>
        <end position="134"/>
    </location>
</feature>
<sequence length="389" mass="42812">MSSNPSKPFKGVSSSSKGEGVPTCSSKVGRPSNAIKKHMYAFTAAQNISERRSSLARVGAQEACTGAPQKALVGPVSTGKVEGSDPNLPPLEKFLSVGAPEVCAGAPQRTPKPSESGDSEWETDSEREGVVVPSGSVRAQIQYTEERVRAEVQAMERFLHKKKTAAEAAKVSSTEAYAEELKRRRVEDDSSPEAKKLKGRSPKKSSPVKPLVSELQHDLQDLDVVLHSEGTLSGAEIGVALDVVSDRARSLEEELETLEVGESDEILKLKIEIEDRDMIIDMSQFRQGKLLAELEELKKQNLELKRKNEELRMGNTQLKLENTVLKSQIPRDMTNVQADTITCETCIKKQELSIQRLKLVGDHSFNAYLNVTEEEWGGGRLSFVRPKNM</sequence>
<gene>
    <name evidence="3" type="ORF">ABEB36_015621</name>
</gene>
<evidence type="ECO:0000256" key="2">
    <source>
        <dbReference type="SAM" id="MobiDB-lite"/>
    </source>
</evidence>
<evidence type="ECO:0000256" key="1">
    <source>
        <dbReference type="SAM" id="Coils"/>
    </source>
</evidence>
<accession>A0ABD1E1U6</accession>
<feature type="coiled-coil region" evidence="1">
    <location>
        <begin position="287"/>
        <end position="321"/>
    </location>
</feature>
<proteinExistence type="predicted"/>
<evidence type="ECO:0000313" key="3">
    <source>
        <dbReference type="EMBL" id="KAL1487714.1"/>
    </source>
</evidence>
<reference evidence="3 4" key="1">
    <citation type="submission" date="2024-05" db="EMBL/GenBank/DDBJ databases">
        <title>Genetic variation in Jamaican populations of the coffee berry borer (Hypothenemus hampei).</title>
        <authorList>
            <person name="Errbii M."/>
            <person name="Myrie A."/>
        </authorList>
    </citation>
    <scope>NUCLEOTIDE SEQUENCE [LARGE SCALE GENOMIC DNA]</scope>
    <source>
        <strain evidence="3">JA-Hopewell-2020-01-JO</strain>
        <tissue evidence="3">Whole body</tissue>
    </source>
</reference>
<dbReference type="EMBL" id="JBDJPC010000020">
    <property type="protein sequence ID" value="KAL1487714.1"/>
    <property type="molecule type" value="Genomic_DNA"/>
</dbReference>
<feature type="region of interest" description="Disordered" evidence="2">
    <location>
        <begin position="163"/>
        <end position="209"/>
    </location>
</feature>
<keyword evidence="4" id="KW-1185">Reference proteome</keyword>
<protein>
    <submittedName>
        <fullName evidence="3">Uncharacterized protein</fullName>
    </submittedName>
</protein>
<keyword evidence="1" id="KW-0175">Coiled coil</keyword>
<dbReference type="Proteomes" id="UP001566132">
    <property type="component" value="Unassembled WGS sequence"/>
</dbReference>
<organism evidence="3 4">
    <name type="scientific">Hypothenemus hampei</name>
    <name type="common">Coffee berry borer</name>
    <dbReference type="NCBI Taxonomy" id="57062"/>
    <lineage>
        <taxon>Eukaryota</taxon>
        <taxon>Metazoa</taxon>
        <taxon>Ecdysozoa</taxon>
        <taxon>Arthropoda</taxon>
        <taxon>Hexapoda</taxon>
        <taxon>Insecta</taxon>
        <taxon>Pterygota</taxon>
        <taxon>Neoptera</taxon>
        <taxon>Endopterygota</taxon>
        <taxon>Coleoptera</taxon>
        <taxon>Polyphaga</taxon>
        <taxon>Cucujiformia</taxon>
        <taxon>Curculionidae</taxon>
        <taxon>Scolytinae</taxon>
        <taxon>Hypothenemus</taxon>
    </lineage>
</organism>